<evidence type="ECO:0000313" key="2">
    <source>
        <dbReference type="Proteomes" id="UP001207654"/>
    </source>
</evidence>
<organism evidence="1 2">
    <name type="scientific">Archangium lansingense</name>
    <dbReference type="NCBI Taxonomy" id="2995310"/>
    <lineage>
        <taxon>Bacteria</taxon>
        <taxon>Pseudomonadati</taxon>
        <taxon>Myxococcota</taxon>
        <taxon>Myxococcia</taxon>
        <taxon>Myxococcales</taxon>
        <taxon>Cystobacterineae</taxon>
        <taxon>Archangiaceae</taxon>
        <taxon>Archangium</taxon>
    </lineage>
</organism>
<dbReference type="Proteomes" id="UP001207654">
    <property type="component" value="Unassembled WGS sequence"/>
</dbReference>
<name>A0ABT4AQ10_9BACT</name>
<evidence type="ECO:0008006" key="3">
    <source>
        <dbReference type="Google" id="ProtNLM"/>
    </source>
</evidence>
<comment type="caution">
    <text evidence="1">The sequence shown here is derived from an EMBL/GenBank/DDBJ whole genome shotgun (WGS) entry which is preliminary data.</text>
</comment>
<dbReference type="InterPro" id="IPR029058">
    <property type="entry name" value="AB_hydrolase_fold"/>
</dbReference>
<dbReference type="SUPFAM" id="SSF53474">
    <property type="entry name" value="alpha/beta-Hydrolases"/>
    <property type="match status" value="1"/>
</dbReference>
<proteinExistence type="predicted"/>
<dbReference type="Gene3D" id="3.40.50.1820">
    <property type="entry name" value="alpha/beta hydrolase"/>
    <property type="match status" value="1"/>
</dbReference>
<dbReference type="RefSeq" id="WP_267541481.1">
    <property type="nucleotide sequence ID" value="NZ_JAPNKA010000001.1"/>
</dbReference>
<keyword evidence="2" id="KW-1185">Reference proteome</keyword>
<accession>A0ABT4AQ10</accession>
<dbReference type="EMBL" id="JAPNKA010000001">
    <property type="protein sequence ID" value="MCY1082929.1"/>
    <property type="molecule type" value="Genomic_DNA"/>
</dbReference>
<reference evidence="1 2" key="1">
    <citation type="submission" date="2022-11" db="EMBL/GenBank/DDBJ databases">
        <title>Minimal conservation of predation-associated metabolite biosynthetic gene clusters underscores biosynthetic potential of Myxococcota including descriptions for ten novel species: Archangium lansinium sp. nov., Myxococcus landrumus sp. nov., Nannocystis bai.</title>
        <authorList>
            <person name="Ahearne A."/>
            <person name="Stevens C."/>
            <person name="Phillips K."/>
        </authorList>
    </citation>
    <scope>NUCLEOTIDE SEQUENCE [LARGE SCALE GENOMIC DNA]</scope>
    <source>
        <strain evidence="1 2">MIWBW</strain>
    </source>
</reference>
<gene>
    <name evidence="1" type="ORF">OV287_51605</name>
</gene>
<protein>
    <recommendedName>
        <fullName evidence="3">Dienelactone hydrolase</fullName>
    </recommendedName>
</protein>
<sequence>MRPRTRRATLLALLGGLLLVALFAVPHYLRGLSLVARAAGMHDGLAGRLSRWDTGPVTEEEVRIPTRHGPMRARLFRPERPRGRTVLLTTGVHGDGIDEPRLVKLARDLSAGGLTVLTPELPDLLRYQITPREPDMLEDAALWASAQPELAPDGRVGLMGISFSGGLSLVAAGRPSLAGKVAFTFSLGGHGDLSRVLAFLCTGIEPGGQHRKPHDYGVAVILLNVAAQVVPPEQVETLRAGILTFLRASHLALRDLRKAEETFAEARRMQSEMPEPAATLMKYVNERDVAALGPLLLPHAKVFASDPSLSPELSPAPSSPVFLLHGTDDSVIPAIESVLLARWLEPRTQVRLLLSPLISHAEFDRKKELDDVWWLVSFWAQLLDE</sequence>
<evidence type="ECO:0000313" key="1">
    <source>
        <dbReference type="EMBL" id="MCY1082929.1"/>
    </source>
</evidence>